<dbReference type="PANTHER" id="PTHR24406">
    <property type="entry name" value="TRANSCRIPTIONAL REPRESSOR CTCFL-RELATED"/>
    <property type="match status" value="1"/>
</dbReference>
<name>A0A8D8Q795_9HEMI</name>
<keyword evidence="6" id="KW-0539">Nucleus</keyword>
<organism evidence="9">
    <name type="scientific">Cacopsylla melanoneura</name>
    <dbReference type="NCBI Taxonomy" id="428564"/>
    <lineage>
        <taxon>Eukaryota</taxon>
        <taxon>Metazoa</taxon>
        <taxon>Ecdysozoa</taxon>
        <taxon>Arthropoda</taxon>
        <taxon>Hexapoda</taxon>
        <taxon>Insecta</taxon>
        <taxon>Pterygota</taxon>
        <taxon>Neoptera</taxon>
        <taxon>Paraneoptera</taxon>
        <taxon>Hemiptera</taxon>
        <taxon>Sternorrhyncha</taxon>
        <taxon>Psylloidea</taxon>
        <taxon>Psyllidae</taxon>
        <taxon>Psyllinae</taxon>
        <taxon>Cacopsylla</taxon>
    </lineage>
</organism>
<dbReference type="InterPro" id="IPR013087">
    <property type="entry name" value="Znf_C2H2_type"/>
</dbReference>
<reference evidence="9" key="1">
    <citation type="submission" date="2021-05" db="EMBL/GenBank/DDBJ databases">
        <authorList>
            <person name="Alioto T."/>
            <person name="Alioto T."/>
            <person name="Gomez Garrido J."/>
        </authorList>
    </citation>
    <scope>NUCLEOTIDE SEQUENCE</scope>
</reference>
<keyword evidence="2" id="KW-0479">Metal-binding</keyword>
<sequence length="143" mass="16941">MVFDYLVSDDHDDFICVYCFKILPRDIKALTVHGRKCSQVDRPTKLFTYVCSKCGYNTQYNSHFTDHIKKHLKYKKHGCPFCPFKARTKSNVKSHMVYKHSDVERKECPFCKFSSKMKSQLKFHMNRKHADLIENVVIDFESC</sequence>
<keyword evidence="4 7" id="KW-0863">Zinc-finger</keyword>
<proteinExistence type="predicted"/>
<evidence type="ECO:0000256" key="3">
    <source>
        <dbReference type="ARBA" id="ARBA00022737"/>
    </source>
</evidence>
<evidence type="ECO:0000256" key="1">
    <source>
        <dbReference type="ARBA" id="ARBA00004123"/>
    </source>
</evidence>
<evidence type="ECO:0000256" key="5">
    <source>
        <dbReference type="ARBA" id="ARBA00022833"/>
    </source>
</evidence>
<dbReference type="PROSITE" id="PS50157">
    <property type="entry name" value="ZINC_FINGER_C2H2_2"/>
    <property type="match status" value="1"/>
</dbReference>
<accession>A0A8D8Q795</accession>
<dbReference type="SUPFAM" id="SSF57667">
    <property type="entry name" value="beta-beta-alpha zinc fingers"/>
    <property type="match status" value="1"/>
</dbReference>
<dbReference type="Gene3D" id="3.30.160.60">
    <property type="entry name" value="Classic Zinc Finger"/>
    <property type="match status" value="2"/>
</dbReference>
<dbReference type="GO" id="GO:0005634">
    <property type="term" value="C:nucleus"/>
    <property type="evidence" value="ECO:0007669"/>
    <property type="project" value="UniProtKB-SubCell"/>
</dbReference>
<feature type="domain" description="C2H2-type" evidence="8">
    <location>
        <begin position="49"/>
        <end position="76"/>
    </location>
</feature>
<evidence type="ECO:0000256" key="7">
    <source>
        <dbReference type="PROSITE-ProRule" id="PRU00042"/>
    </source>
</evidence>
<evidence type="ECO:0000256" key="4">
    <source>
        <dbReference type="ARBA" id="ARBA00022771"/>
    </source>
</evidence>
<keyword evidence="5" id="KW-0862">Zinc</keyword>
<dbReference type="EMBL" id="HBUF01062428">
    <property type="protein sequence ID" value="CAG6626377.1"/>
    <property type="molecule type" value="Transcribed_RNA"/>
</dbReference>
<evidence type="ECO:0000256" key="6">
    <source>
        <dbReference type="ARBA" id="ARBA00023242"/>
    </source>
</evidence>
<protein>
    <submittedName>
        <fullName evidence="9">Zinc finger protein 827</fullName>
    </submittedName>
</protein>
<evidence type="ECO:0000256" key="2">
    <source>
        <dbReference type="ARBA" id="ARBA00022723"/>
    </source>
</evidence>
<keyword evidence="3" id="KW-0677">Repeat</keyword>
<evidence type="ECO:0000313" key="9">
    <source>
        <dbReference type="EMBL" id="CAG6626377.1"/>
    </source>
</evidence>
<dbReference type="AlphaFoldDB" id="A0A8D8Q795"/>
<dbReference type="InterPro" id="IPR036236">
    <property type="entry name" value="Znf_C2H2_sf"/>
</dbReference>
<dbReference type="EMBL" id="HBUF01235232">
    <property type="protein sequence ID" value="CAG6674962.1"/>
    <property type="molecule type" value="Transcribed_RNA"/>
</dbReference>
<dbReference type="SMART" id="SM00355">
    <property type="entry name" value="ZnF_C2H2"/>
    <property type="match status" value="3"/>
</dbReference>
<dbReference type="InterPro" id="IPR050888">
    <property type="entry name" value="ZnF_C2H2-type_TF"/>
</dbReference>
<evidence type="ECO:0000259" key="8">
    <source>
        <dbReference type="PROSITE" id="PS50157"/>
    </source>
</evidence>
<dbReference type="GO" id="GO:0008270">
    <property type="term" value="F:zinc ion binding"/>
    <property type="evidence" value="ECO:0007669"/>
    <property type="project" value="UniProtKB-KW"/>
</dbReference>
<comment type="subcellular location">
    <subcellularLocation>
        <location evidence="1">Nucleus</location>
    </subcellularLocation>
</comment>